<accession>A0A1G9TA27</accession>
<dbReference type="RefSeq" id="WP_089762229.1">
    <property type="nucleotide sequence ID" value="NZ_FNGO01000036.1"/>
</dbReference>
<dbReference type="NCBIfam" id="NF005679">
    <property type="entry name" value="PRK07475.1"/>
    <property type="match status" value="1"/>
</dbReference>
<gene>
    <name evidence="1" type="ORF">SAMN04488692_13610</name>
</gene>
<evidence type="ECO:0008006" key="3">
    <source>
        <dbReference type="Google" id="ProtNLM"/>
    </source>
</evidence>
<dbReference type="AlphaFoldDB" id="A0A1G9TA27"/>
<dbReference type="OrthoDB" id="1676875at2"/>
<evidence type="ECO:0000313" key="1">
    <source>
        <dbReference type="EMBL" id="SDM44583.1"/>
    </source>
</evidence>
<reference evidence="1 2" key="1">
    <citation type="submission" date="2016-10" db="EMBL/GenBank/DDBJ databases">
        <authorList>
            <person name="de Groot N.N."/>
        </authorList>
    </citation>
    <scope>NUCLEOTIDE SEQUENCE [LARGE SCALE GENOMIC DNA]</scope>
    <source>
        <strain evidence="1 2">SLAS-1</strain>
    </source>
</reference>
<name>A0A1G9TA27_9FIRM</name>
<dbReference type="EMBL" id="FNGO01000036">
    <property type="protein sequence ID" value="SDM44583.1"/>
    <property type="molecule type" value="Genomic_DNA"/>
</dbReference>
<dbReference type="Proteomes" id="UP000199476">
    <property type="component" value="Unassembled WGS sequence"/>
</dbReference>
<keyword evidence="2" id="KW-1185">Reference proteome</keyword>
<organism evidence="1 2">
    <name type="scientific">Halarsenatibacter silvermanii</name>
    <dbReference type="NCBI Taxonomy" id="321763"/>
    <lineage>
        <taxon>Bacteria</taxon>
        <taxon>Bacillati</taxon>
        <taxon>Bacillota</taxon>
        <taxon>Clostridia</taxon>
        <taxon>Halanaerobiales</taxon>
        <taxon>Halarsenatibacteraceae</taxon>
        <taxon>Halarsenatibacter</taxon>
    </lineage>
</organism>
<dbReference type="STRING" id="321763.SAMN04488692_13610"/>
<sequence>MKYEASEKQVSYGEPIGILLIDTDVPFIPGDVGNATSYDFPVKYKVVENLTAKMLFEKDCSAQNALLAAGKELEDQGVRAVTADCGYMAMFQKKMADHLEVPVFLSSLLQVPFIEQLLGEAEKIGTVVAFSEVLDEEILHQAGIDSFEPLHIAGLEDKEHFHSAAIEEEGVLAPEKIREELLSVVDNMLEKEEKIGAILLECSMLPPYGRAVQQATGLPVFDYLTMINFVHSAVVKNIYRGHM</sequence>
<evidence type="ECO:0000313" key="2">
    <source>
        <dbReference type="Proteomes" id="UP000199476"/>
    </source>
</evidence>
<protein>
    <recommendedName>
        <fullName evidence="3">Aspartate/glutamate racemase family protein</fullName>
    </recommendedName>
</protein>
<proteinExistence type="predicted"/>